<protein>
    <submittedName>
        <fullName evidence="1">Uncharacterized protein</fullName>
    </submittedName>
</protein>
<dbReference type="EMBL" id="FOUJ01000004">
    <property type="protein sequence ID" value="SFM73031.1"/>
    <property type="molecule type" value="Genomic_DNA"/>
</dbReference>
<dbReference type="Proteomes" id="UP000198535">
    <property type="component" value="Unassembled WGS sequence"/>
</dbReference>
<sequence length="103" mass="11602">MSFANFRRSYDKTSVKFVMLWSTVVYLRIKDQTRELENRTMEFLKNYPPSKDVPLTAMSGPCMETTAYGTGTMTEQLFLTDDKELTRSVVISVDTIGPSGGGD</sequence>
<gene>
    <name evidence="1" type="ORF">SAMN04488696_2251</name>
</gene>
<keyword evidence="2" id="KW-1185">Reference proteome</keyword>
<evidence type="ECO:0000313" key="2">
    <source>
        <dbReference type="Proteomes" id="UP000198535"/>
    </source>
</evidence>
<organism evidence="1 2">
    <name type="scientific">Methanolobus profundi</name>
    <dbReference type="NCBI Taxonomy" id="487685"/>
    <lineage>
        <taxon>Archaea</taxon>
        <taxon>Methanobacteriati</taxon>
        <taxon>Methanobacteriota</taxon>
        <taxon>Stenosarchaea group</taxon>
        <taxon>Methanomicrobia</taxon>
        <taxon>Methanosarcinales</taxon>
        <taxon>Methanosarcinaceae</taxon>
        <taxon>Methanolobus</taxon>
    </lineage>
</organism>
<reference evidence="2" key="1">
    <citation type="submission" date="2016-10" db="EMBL/GenBank/DDBJ databases">
        <authorList>
            <person name="Varghese N."/>
            <person name="Submissions S."/>
        </authorList>
    </citation>
    <scope>NUCLEOTIDE SEQUENCE [LARGE SCALE GENOMIC DNA]</scope>
    <source>
        <strain evidence="2">Mob M</strain>
    </source>
</reference>
<proteinExistence type="predicted"/>
<dbReference type="STRING" id="487685.SAMN04488696_2251"/>
<evidence type="ECO:0000313" key="1">
    <source>
        <dbReference type="EMBL" id="SFM73031.1"/>
    </source>
</evidence>
<accession>A0A1I4T8S6</accession>
<name>A0A1I4T8S6_9EURY</name>
<dbReference type="AlphaFoldDB" id="A0A1I4T8S6"/>